<protein>
    <submittedName>
        <fullName evidence="2">Calpain_III domain-containing protein</fullName>
    </submittedName>
</protein>
<dbReference type="Proteomes" id="UP000095282">
    <property type="component" value="Unplaced"/>
</dbReference>
<sequence length="82" mass="9328">MTGEAEFGVRLCPSVSDPYIKDSSSFFQTKIGNIFRALATFEKGTYKMTIDYVFPDNIERLISVRLNQGTDNHLDAWAPYND</sequence>
<name>A0A1I7TTN4_9PELO</name>
<organism evidence="1 2">
    <name type="scientific">Caenorhabditis tropicalis</name>
    <dbReference type="NCBI Taxonomy" id="1561998"/>
    <lineage>
        <taxon>Eukaryota</taxon>
        <taxon>Metazoa</taxon>
        <taxon>Ecdysozoa</taxon>
        <taxon>Nematoda</taxon>
        <taxon>Chromadorea</taxon>
        <taxon>Rhabditida</taxon>
        <taxon>Rhabditina</taxon>
        <taxon>Rhabditomorpha</taxon>
        <taxon>Rhabditoidea</taxon>
        <taxon>Rhabditidae</taxon>
        <taxon>Peloderinae</taxon>
        <taxon>Caenorhabditis</taxon>
    </lineage>
</organism>
<accession>A0A1I7TTN4</accession>
<proteinExistence type="predicted"/>
<keyword evidence="1" id="KW-1185">Reference proteome</keyword>
<evidence type="ECO:0000313" key="2">
    <source>
        <dbReference type="WBParaSite" id="Csp11.Scaffold629.g11673.t1"/>
    </source>
</evidence>
<dbReference type="AlphaFoldDB" id="A0A1I7TTN4"/>
<evidence type="ECO:0000313" key="1">
    <source>
        <dbReference type="Proteomes" id="UP000095282"/>
    </source>
</evidence>
<reference evidence="2" key="1">
    <citation type="submission" date="2016-11" db="UniProtKB">
        <authorList>
            <consortium name="WormBaseParasite"/>
        </authorList>
    </citation>
    <scope>IDENTIFICATION</scope>
</reference>
<dbReference type="WBParaSite" id="Csp11.Scaffold629.g11673.t1">
    <property type="protein sequence ID" value="Csp11.Scaffold629.g11673.t1"/>
    <property type="gene ID" value="Csp11.Scaffold629.g11673"/>
</dbReference>